<gene>
    <name evidence="3" type="ORF">BJP51_27600</name>
</gene>
<evidence type="ECO:0008006" key="5">
    <source>
        <dbReference type="Google" id="ProtNLM"/>
    </source>
</evidence>
<dbReference type="EMBL" id="MKQP01000043">
    <property type="protein sequence ID" value="OMD26249.1"/>
    <property type="molecule type" value="Genomic_DNA"/>
</dbReference>
<proteinExistence type="predicted"/>
<evidence type="ECO:0000256" key="2">
    <source>
        <dbReference type="SAM" id="Phobius"/>
    </source>
</evidence>
<dbReference type="Proteomes" id="UP000187465">
    <property type="component" value="Unassembled WGS sequence"/>
</dbReference>
<dbReference type="RefSeq" id="WP_076179592.1">
    <property type="nucleotide sequence ID" value="NZ_MKQP01000043.1"/>
</dbReference>
<keyword evidence="2" id="KW-1133">Transmembrane helix</keyword>
<sequence length="59" mass="6683">MEVTDIISLVTNVGFPVTLCFILVRYVLQNMGEKIDKLDSSLNQLTLAIQSIKQQDKEK</sequence>
<keyword evidence="2" id="KW-0812">Transmembrane</keyword>
<reference evidence="3 4" key="1">
    <citation type="submission" date="2016-10" db="EMBL/GenBank/DDBJ databases">
        <title>Paenibacillus species isolates.</title>
        <authorList>
            <person name="Beno S.M."/>
        </authorList>
    </citation>
    <scope>NUCLEOTIDE SEQUENCE [LARGE SCALE GENOMIC DNA]</scope>
    <source>
        <strain evidence="3 4">FSL H7-0604</strain>
    </source>
</reference>
<dbReference type="AlphaFoldDB" id="A0A1R0X0X2"/>
<feature type="coiled-coil region" evidence="1">
    <location>
        <begin position="28"/>
        <end position="55"/>
    </location>
</feature>
<keyword evidence="1" id="KW-0175">Coiled coil</keyword>
<comment type="caution">
    <text evidence="3">The sequence shown here is derived from an EMBL/GenBank/DDBJ whole genome shotgun (WGS) entry which is preliminary data.</text>
</comment>
<keyword evidence="2" id="KW-0472">Membrane</keyword>
<protein>
    <recommendedName>
        <fullName evidence="5">YvrJ family protein</fullName>
    </recommendedName>
</protein>
<evidence type="ECO:0000256" key="1">
    <source>
        <dbReference type="SAM" id="Coils"/>
    </source>
</evidence>
<organism evidence="3 4">
    <name type="scientific">Paenibacillus odorifer</name>
    <dbReference type="NCBI Taxonomy" id="189426"/>
    <lineage>
        <taxon>Bacteria</taxon>
        <taxon>Bacillati</taxon>
        <taxon>Bacillota</taxon>
        <taxon>Bacilli</taxon>
        <taxon>Bacillales</taxon>
        <taxon>Paenibacillaceae</taxon>
        <taxon>Paenibacillus</taxon>
    </lineage>
</organism>
<accession>A0A1R0X0X2</accession>
<evidence type="ECO:0000313" key="3">
    <source>
        <dbReference type="EMBL" id="OMD26249.1"/>
    </source>
</evidence>
<feature type="transmembrane region" description="Helical" evidence="2">
    <location>
        <begin position="6"/>
        <end position="28"/>
    </location>
</feature>
<name>A0A1R0X0X2_9BACL</name>
<evidence type="ECO:0000313" key="4">
    <source>
        <dbReference type="Proteomes" id="UP000187465"/>
    </source>
</evidence>